<dbReference type="InterPro" id="IPR011004">
    <property type="entry name" value="Trimer_LpxA-like_sf"/>
</dbReference>
<evidence type="ECO:0000256" key="1">
    <source>
        <dbReference type="ARBA" id="ARBA00007274"/>
    </source>
</evidence>
<dbReference type="RefSeq" id="WP_263128597.1">
    <property type="nucleotide sequence ID" value="NZ_CP106856.1"/>
</dbReference>
<dbReference type="Gene3D" id="2.160.10.10">
    <property type="entry name" value="Hexapeptide repeat proteins"/>
    <property type="match status" value="1"/>
</dbReference>
<sequence length="215" mass="23420">MLRPKPATAVENGGSARQGRLRPVIDLSRAPGSGESWGRPKPVVYLWSACELLFVTNPWQISSRLRVAVLRAFGADIADGVIFRPRTRVKSPWKLHIGPRSWIGEGVWFHNQDHVWIGADVVISQESFLTTGSHRVRTDMGLITSPIRIDDGAWVTSRCIVLGGARIGRSAVIQPMTVVKGIVGENRVYGAAAVPEELGDRFPDEAEGPGLAGRP</sequence>
<name>A0ABY6FWB6_9MICC</name>
<evidence type="ECO:0000313" key="3">
    <source>
        <dbReference type="EMBL" id="UYB37031.1"/>
    </source>
</evidence>
<dbReference type="PANTHER" id="PTHR23416:SF23">
    <property type="entry name" value="ACETYLTRANSFERASE C18B11.09C-RELATED"/>
    <property type="match status" value="1"/>
</dbReference>
<proteinExistence type="inferred from homology"/>
<dbReference type="InterPro" id="IPR051159">
    <property type="entry name" value="Hexapeptide_acetyltransf"/>
</dbReference>
<keyword evidence="4" id="KW-1185">Reference proteome</keyword>
<reference evidence="3" key="1">
    <citation type="submission" date="2022-09" db="EMBL/GenBank/DDBJ databases">
        <authorList>
            <person name="Li D."/>
            <person name="Cheng J."/>
            <person name="Li Y."/>
        </authorList>
    </citation>
    <scope>NUCLEOTIDE SEQUENCE</scope>
    <source>
        <strain evidence="3">DL</strain>
    </source>
</reference>
<evidence type="ECO:0000256" key="2">
    <source>
        <dbReference type="ARBA" id="ARBA00022679"/>
    </source>
</evidence>
<gene>
    <name evidence="3" type="ORF">N9A08_05070</name>
</gene>
<comment type="similarity">
    <text evidence="1">Belongs to the transferase hexapeptide repeat family.</text>
</comment>
<protein>
    <submittedName>
        <fullName evidence="3">Acetyltransferase</fullName>
    </submittedName>
</protein>
<organism evidence="3 4">
    <name type="scientific">Arthrobacter koreensis</name>
    <dbReference type="NCBI Taxonomy" id="199136"/>
    <lineage>
        <taxon>Bacteria</taxon>
        <taxon>Bacillati</taxon>
        <taxon>Actinomycetota</taxon>
        <taxon>Actinomycetes</taxon>
        <taxon>Micrococcales</taxon>
        <taxon>Micrococcaceae</taxon>
        <taxon>Arthrobacter</taxon>
    </lineage>
</organism>
<evidence type="ECO:0000313" key="4">
    <source>
        <dbReference type="Proteomes" id="UP001063368"/>
    </source>
</evidence>
<accession>A0ABY6FWB6</accession>
<dbReference type="PANTHER" id="PTHR23416">
    <property type="entry name" value="SIALIC ACID SYNTHASE-RELATED"/>
    <property type="match status" value="1"/>
</dbReference>
<dbReference type="EMBL" id="CP106856">
    <property type="protein sequence ID" value="UYB37031.1"/>
    <property type="molecule type" value="Genomic_DNA"/>
</dbReference>
<dbReference type="SUPFAM" id="SSF51161">
    <property type="entry name" value="Trimeric LpxA-like enzymes"/>
    <property type="match status" value="1"/>
</dbReference>
<dbReference type="Proteomes" id="UP001063368">
    <property type="component" value="Chromosome"/>
</dbReference>
<keyword evidence="2" id="KW-0808">Transferase</keyword>